<evidence type="ECO:0000313" key="8">
    <source>
        <dbReference type="Proteomes" id="UP000285478"/>
    </source>
</evidence>
<evidence type="ECO:0000256" key="1">
    <source>
        <dbReference type="ARBA" id="ARBA00001946"/>
    </source>
</evidence>
<protein>
    <recommendedName>
        <fullName evidence="2">diguanylate cyclase</fullName>
        <ecNumber evidence="2">2.7.7.65</ecNumber>
    </recommendedName>
</protein>
<dbReference type="Proteomes" id="UP000285478">
    <property type="component" value="Chromosome"/>
</dbReference>
<evidence type="ECO:0000256" key="2">
    <source>
        <dbReference type="ARBA" id="ARBA00012528"/>
    </source>
</evidence>
<dbReference type="GO" id="GO:0005886">
    <property type="term" value="C:plasma membrane"/>
    <property type="evidence" value="ECO:0007669"/>
    <property type="project" value="TreeGrafter"/>
</dbReference>
<evidence type="ECO:0000313" key="7">
    <source>
        <dbReference type="EMBL" id="QAB15966.1"/>
    </source>
</evidence>
<evidence type="ECO:0000259" key="6">
    <source>
        <dbReference type="PROSITE" id="PS50887"/>
    </source>
</evidence>
<proteinExistence type="predicted"/>
<name>A0A410H4Z3_9GAMM</name>
<dbReference type="EC" id="2.7.7.65" evidence="2"/>
<feature type="coiled-coil region" evidence="4">
    <location>
        <begin position="242"/>
        <end position="269"/>
    </location>
</feature>
<accession>A0A410H4Z3</accession>
<dbReference type="RefSeq" id="WP_128385289.1">
    <property type="nucleotide sequence ID" value="NZ_CP035033.1"/>
</dbReference>
<evidence type="ECO:0000256" key="3">
    <source>
        <dbReference type="ARBA" id="ARBA00034247"/>
    </source>
</evidence>
<keyword evidence="5" id="KW-0812">Transmembrane</keyword>
<keyword evidence="4" id="KW-0175">Coiled coil</keyword>
<dbReference type="KEGG" id="htr:EPV75_09955"/>
<keyword evidence="5" id="KW-1133">Transmembrane helix</keyword>
<dbReference type="AlphaFoldDB" id="A0A410H4Z3"/>
<dbReference type="InterPro" id="IPR029787">
    <property type="entry name" value="Nucleotide_cyclase"/>
</dbReference>
<dbReference type="GO" id="GO:0052621">
    <property type="term" value="F:diguanylate cyclase activity"/>
    <property type="evidence" value="ECO:0007669"/>
    <property type="project" value="UniProtKB-EC"/>
</dbReference>
<dbReference type="SMART" id="SM00267">
    <property type="entry name" value="GGDEF"/>
    <property type="match status" value="1"/>
</dbReference>
<feature type="domain" description="GGDEF" evidence="6">
    <location>
        <begin position="315"/>
        <end position="448"/>
    </location>
</feature>
<dbReference type="SUPFAM" id="SSF55073">
    <property type="entry name" value="Nucleotide cyclase"/>
    <property type="match status" value="1"/>
</dbReference>
<reference evidence="7 8" key="1">
    <citation type="journal article" date="2018" name="Environ. Microbiol.">
        <title>Genomes of ubiquitous marine and hypersaline Hydrogenovibrio, Thiomicrorhabdus and Thiomicrospira spp. encode a diversity of mechanisms to sustain chemolithoautotrophy in heterogeneous environments.</title>
        <authorList>
            <person name="Scott K.M."/>
            <person name="Williams J."/>
            <person name="Porter C.M.B."/>
            <person name="Russel S."/>
            <person name="Harmer T.L."/>
            <person name="Paul J.H."/>
            <person name="Antonen K.M."/>
            <person name="Bridges M.K."/>
            <person name="Camper G.J."/>
            <person name="Campla C.K."/>
            <person name="Casella L.G."/>
            <person name="Chase E."/>
            <person name="Conrad J.W."/>
            <person name="Cruz M.C."/>
            <person name="Dunlap D.S."/>
            <person name="Duran L."/>
            <person name="Fahsbender E.M."/>
            <person name="Goldsmith D.B."/>
            <person name="Keeley R.F."/>
            <person name="Kondoff M.R."/>
            <person name="Kussy B.I."/>
            <person name="Lane M.K."/>
            <person name="Lawler S."/>
            <person name="Leigh B.A."/>
            <person name="Lewis C."/>
            <person name="Lostal L.M."/>
            <person name="Marking D."/>
            <person name="Mancera P.A."/>
            <person name="McClenthan E.C."/>
            <person name="McIntyre E.A."/>
            <person name="Mine J.A."/>
            <person name="Modi S."/>
            <person name="Moore B.D."/>
            <person name="Morgan W.A."/>
            <person name="Nelson K.M."/>
            <person name="Nguyen K.N."/>
            <person name="Ogburn N."/>
            <person name="Parrino D.G."/>
            <person name="Pedapudi A.D."/>
            <person name="Pelham R.P."/>
            <person name="Preece A.M."/>
            <person name="Rampersad E.A."/>
            <person name="Richardson J.C."/>
            <person name="Rodgers C.M."/>
            <person name="Schaffer B.L."/>
            <person name="Sheridan N.E."/>
            <person name="Solone M.R."/>
            <person name="Staley Z.R."/>
            <person name="Tabuchi M."/>
            <person name="Waide R.J."/>
            <person name="Wanjugi P.W."/>
            <person name="Young S."/>
            <person name="Clum A."/>
            <person name="Daum C."/>
            <person name="Huntemann M."/>
            <person name="Ivanova N."/>
            <person name="Kyrpides N."/>
            <person name="Mikhailova N."/>
            <person name="Palaniappan K."/>
            <person name="Pillay M."/>
            <person name="Reddy T.B.K."/>
            <person name="Shapiro N."/>
            <person name="Stamatis D."/>
            <person name="Varghese N."/>
            <person name="Woyke T."/>
            <person name="Boden R."/>
            <person name="Freyermuth S.K."/>
            <person name="Kerfeld C.A."/>
        </authorList>
    </citation>
    <scope>NUCLEOTIDE SEQUENCE [LARGE SCALE GENOMIC DNA]</scope>
    <source>
        <strain evidence="7 8">JR-2</strain>
    </source>
</reference>
<dbReference type="EMBL" id="CP035033">
    <property type="protein sequence ID" value="QAB15966.1"/>
    <property type="molecule type" value="Genomic_DNA"/>
</dbReference>
<sequence length="455" mass="52542">MRGLLNRYRQSIALHLLTVIFGFYFLVAVLVTVIQLYKEYENTKKEFYEEIQTLPATFGKGISDSVWTYNQELLRSILQGMYNLPIVVGVKIESLDHKMDLQIGTVFNEQNEVTYFDSMGNPTEQQLFGLGAKSLFDYQFPIHYQGPAFDEDILLGQVTLYSNDHLVFERVKYGFFLILINSLIKTFALWFIIYFFIKKYLGRPLEEFTLKIQQQNTQSPQPIELEIPWTDKNELLILKDSYNQMIQRLNGHQHELLKLNQELDEKVKARTFDLEQAKESAEKLAYSDPLTHLSNRRAFFDFGQQMLDQSYQQKTPLSLIMLDIDYFKKLNDTYGHALGDKALQAFANTLQNHLRPADLLGRLGGEEFAVLLPNTAEMEALAIAQTLRQQISQIELEHNQQFIQFTVSLGVVESNRESANIDALLAQADKALYVSKDKGRNQVTAYSEIDHDLMP</sequence>
<dbReference type="CDD" id="cd01949">
    <property type="entry name" value="GGDEF"/>
    <property type="match status" value="1"/>
</dbReference>
<dbReference type="InterPro" id="IPR000160">
    <property type="entry name" value="GGDEF_dom"/>
</dbReference>
<feature type="transmembrane region" description="Helical" evidence="5">
    <location>
        <begin position="173"/>
        <end position="197"/>
    </location>
</feature>
<dbReference type="InterPro" id="IPR043128">
    <property type="entry name" value="Rev_trsase/Diguanyl_cyclase"/>
</dbReference>
<dbReference type="PROSITE" id="PS50887">
    <property type="entry name" value="GGDEF"/>
    <property type="match status" value="1"/>
</dbReference>
<keyword evidence="8" id="KW-1185">Reference proteome</keyword>
<dbReference type="Gene3D" id="3.30.70.270">
    <property type="match status" value="1"/>
</dbReference>
<dbReference type="GO" id="GO:0043709">
    <property type="term" value="P:cell adhesion involved in single-species biofilm formation"/>
    <property type="evidence" value="ECO:0007669"/>
    <property type="project" value="TreeGrafter"/>
</dbReference>
<evidence type="ECO:0000256" key="4">
    <source>
        <dbReference type="SAM" id="Coils"/>
    </source>
</evidence>
<keyword evidence="5" id="KW-0472">Membrane</keyword>
<dbReference type="PANTHER" id="PTHR45138">
    <property type="entry name" value="REGULATORY COMPONENTS OF SENSORY TRANSDUCTION SYSTEM"/>
    <property type="match status" value="1"/>
</dbReference>
<dbReference type="NCBIfam" id="TIGR00254">
    <property type="entry name" value="GGDEF"/>
    <property type="match status" value="1"/>
</dbReference>
<dbReference type="FunFam" id="3.30.70.270:FF:000001">
    <property type="entry name" value="Diguanylate cyclase domain protein"/>
    <property type="match status" value="1"/>
</dbReference>
<dbReference type="PANTHER" id="PTHR45138:SF9">
    <property type="entry name" value="DIGUANYLATE CYCLASE DGCM-RELATED"/>
    <property type="match status" value="1"/>
</dbReference>
<dbReference type="InterPro" id="IPR050469">
    <property type="entry name" value="Diguanylate_Cyclase"/>
</dbReference>
<evidence type="ECO:0000256" key="5">
    <source>
        <dbReference type="SAM" id="Phobius"/>
    </source>
</evidence>
<organism evidence="7 8">
    <name type="scientific">Hydrogenovibrio thermophilus</name>
    <dbReference type="NCBI Taxonomy" id="265883"/>
    <lineage>
        <taxon>Bacteria</taxon>
        <taxon>Pseudomonadati</taxon>
        <taxon>Pseudomonadota</taxon>
        <taxon>Gammaproteobacteria</taxon>
        <taxon>Thiotrichales</taxon>
        <taxon>Piscirickettsiaceae</taxon>
        <taxon>Hydrogenovibrio</taxon>
    </lineage>
</organism>
<feature type="transmembrane region" description="Helical" evidence="5">
    <location>
        <begin position="12"/>
        <end position="37"/>
    </location>
</feature>
<comment type="cofactor">
    <cofactor evidence="1">
        <name>Mg(2+)</name>
        <dbReference type="ChEBI" id="CHEBI:18420"/>
    </cofactor>
</comment>
<comment type="catalytic activity">
    <reaction evidence="3">
        <text>2 GTP = 3',3'-c-di-GMP + 2 diphosphate</text>
        <dbReference type="Rhea" id="RHEA:24898"/>
        <dbReference type="ChEBI" id="CHEBI:33019"/>
        <dbReference type="ChEBI" id="CHEBI:37565"/>
        <dbReference type="ChEBI" id="CHEBI:58805"/>
        <dbReference type="EC" id="2.7.7.65"/>
    </reaction>
</comment>
<dbReference type="GO" id="GO:1902201">
    <property type="term" value="P:negative regulation of bacterial-type flagellum-dependent cell motility"/>
    <property type="evidence" value="ECO:0007669"/>
    <property type="project" value="TreeGrafter"/>
</dbReference>
<dbReference type="Pfam" id="PF00990">
    <property type="entry name" value="GGDEF"/>
    <property type="match status" value="1"/>
</dbReference>
<gene>
    <name evidence="7" type="ORF">EPV75_09955</name>
</gene>